<dbReference type="PANTHER" id="PTHR43162">
    <property type="match status" value="1"/>
</dbReference>
<dbReference type="SUPFAM" id="SSF51735">
    <property type="entry name" value="NAD(P)-binding Rossmann-fold domains"/>
    <property type="match status" value="1"/>
</dbReference>
<evidence type="ECO:0000259" key="1">
    <source>
        <dbReference type="Pfam" id="PF13460"/>
    </source>
</evidence>
<organism evidence="2 3">
    <name type="scientific">Hymenobacter coccineus</name>
    <dbReference type="NCBI Taxonomy" id="1908235"/>
    <lineage>
        <taxon>Bacteria</taxon>
        <taxon>Pseudomonadati</taxon>
        <taxon>Bacteroidota</taxon>
        <taxon>Cytophagia</taxon>
        <taxon>Cytophagales</taxon>
        <taxon>Hymenobacteraceae</taxon>
        <taxon>Hymenobacter</taxon>
    </lineage>
</organism>
<reference evidence="2 3" key="1">
    <citation type="submission" date="2016-08" db="EMBL/GenBank/DDBJ databases">
        <title>Hymenobacter coccineus sp. nov., Hymenobacter lapidarius sp. nov. and Hymenobacter glacialis sp. nov., isolated from Antarctic soil.</title>
        <authorList>
            <person name="Sedlacek I."/>
            <person name="Kralova S."/>
            <person name="Kyrova K."/>
            <person name="Maslanova I."/>
            <person name="Stankova E."/>
            <person name="Vrbovska V."/>
            <person name="Nemec M."/>
            <person name="Bartak M."/>
            <person name="Svec P."/>
            <person name="Busse H.-J."/>
            <person name="Pantucek R."/>
        </authorList>
    </citation>
    <scope>NUCLEOTIDE SEQUENCE [LARGE SCALE GENOMIC DNA]</scope>
    <source>
        <strain evidence="2 3">CCM 8649</strain>
    </source>
</reference>
<dbReference type="OrthoDB" id="2149806at2"/>
<evidence type="ECO:0000313" key="2">
    <source>
        <dbReference type="EMBL" id="OGX90434.1"/>
    </source>
</evidence>
<dbReference type="Gene3D" id="3.40.50.720">
    <property type="entry name" value="NAD(P)-binding Rossmann-like Domain"/>
    <property type="match status" value="1"/>
</dbReference>
<dbReference type="EMBL" id="MDZA01000147">
    <property type="protein sequence ID" value="OGX90434.1"/>
    <property type="molecule type" value="Genomic_DNA"/>
</dbReference>
<dbReference type="InterPro" id="IPR051604">
    <property type="entry name" value="Ergot_Alk_Oxidoreductase"/>
</dbReference>
<dbReference type="RefSeq" id="WP_070743014.1">
    <property type="nucleotide sequence ID" value="NZ_MDZA01000147.1"/>
</dbReference>
<dbReference type="InterPro" id="IPR016040">
    <property type="entry name" value="NAD(P)-bd_dom"/>
</dbReference>
<feature type="domain" description="NAD(P)-binding" evidence="1">
    <location>
        <begin position="8"/>
        <end position="195"/>
    </location>
</feature>
<dbReference type="Proteomes" id="UP000177506">
    <property type="component" value="Unassembled WGS sequence"/>
</dbReference>
<protein>
    <recommendedName>
        <fullName evidence="1">NAD(P)-binding domain-containing protein</fullName>
    </recommendedName>
</protein>
<proteinExistence type="predicted"/>
<dbReference type="PANTHER" id="PTHR43162:SF1">
    <property type="entry name" value="PRESTALK A DIFFERENTIATION PROTEIN A"/>
    <property type="match status" value="1"/>
</dbReference>
<dbReference type="Gene3D" id="3.90.25.10">
    <property type="entry name" value="UDP-galactose 4-epimerase, domain 1"/>
    <property type="match status" value="1"/>
</dbReference>
<dbReference type="AlphaFoldDB" id="A0A1G1THT8"/>
<accession>A0A1G1THT8</accession>
<comment type="caution">
    <text evidence="2">The sequence shown here is derived from an EMBL/GenBank/DDBJ whole genome shotgun (WGS) entry which is preliminary data.</text>
</comment>
<gene>
    <name evidence="2" type="ORF">BEN49_22750</name>
</gene>
<dbReference type="Pfam" id="PF13460">
    <property type="entry name" value="NAD_binding_10"/>
    <property type="match status" value="1"/>
</dbReference>
<evidence type="ECO:0000313" key="3">
    <source>
        <dbReference type="Proteomes" id="UP000177506"/>
    </source>
</evidence>
<sequence>MRIVIGAAAGNIGRRVAEQVLQAGGEAVLLVRNPASLPAAVATHAQARVVTLDLTDQAAVVAACQGADALFWLVPPPPLAVSDWPQWYRTIAAAGAAAVRTHQIPHVVLVSSLGAGMAAGLGTISYVGELEQQLNATGANVVALRPGYFMENFLMQAAAIRTQGVLAYPYAENHDIPFISVADIATVAAHYLLHPQWAGQWARNLMGPANLTLPACAALLAQAWGHPVRYQRQSATDLQQTLGQWGLTPYAQQEMSALFQALGDSDGAYATPRTAEAYTPTSFQEFVGTHLLPLLQADQQ</sequence>
<keyword evidence="3" id="KW-1185">Reference proteome</keyword>
<dbReference type="InterPro" id="IPR036291">
    <property type="entry name" value="NAD(P)-bd_dom_sf"/>
</dbReference>
<name>A0A1G1THT8_9BACT</name>